<accession>A0A484L1S8</accession>
<dbReference type="InterPro" id="IPR025558">
    <property type="entry name" value="DUF4283"/>
</dbReference>
<gene>
    <name evidence="3" type="ORF">CCAM_LOCUS12055</name>
</gene>
<evidence type="ECO:0000313" key="3">
    <source>
        <dbReference type="EMBL" id="VFQ70279.1"/>
    </source>
</evidence>
<dbReference type="Pfam" id="PF14111">
    <property type="entry name" value="DUF4283"/>
    <property type="match status" value="1"/>
</dbReference>
<dbReference type="PANTHER" id="PTHR31286">
    <property type="entry name" value="GLYCINE-RICH CELL WALL STRUCTURAL PROTEIN 1.8-LIKE"/>
    <property type="match status" value="1"/>
</dbReference>
<name>A0A484L1S8_9ASTE</name>
<dbReference type="AlphaFoldDB" id="A0A484L1S8"/>
<evidence type="ECO:0000256" key="1">
    <source>
        <dbReference type="SAM" id="MobiDB-lite"/>
    </source>
</evidence>
<dbReference type="InterPro" id="IPR040256">
    <property type="entry name" value="At4g02000-like"/>
</dbReference>
<sequence>MGKRARLPKLDGKSTGKSIGESHGAPDKSLPNDDRKSDPHSSSPIQVSLASDHIPGTYSDSALVCCIFGANPPLEVVDGVLLRIWRTYRIHDVSFLKEGQFIVRFQKKEDRDEIIKRKYYYMDNKVVYVQEWYPGCKVDIIGRKDIPNWIQLPDLDMKYWGLTALSKFGSSIGQPIMRDKATAARTKWTYACIQIEVQVNQNFPDQVHFINEEGRIITQAVVYEWAPTLCSHCSRIGHMTENCRRKKVTTEGKPPKKKPIWRQKTTQEKVTKQAEGAEVTPKTSEHEDVANDSAVTGNSADKEEEFTEVSRKKAARRKSLEENEASFIGLFDSPIPSPLHHCDSPNLYSD</sequence>
<feature type="compositionally biased region" description="Basic and acidic residues" evidence="1">
    <location>
        <begin position="24"/>
        <end position="39"/>
    </location>
</feature>
<feature type="region of interest" description="Disordered" evidence="1">
    <location>
        <begin position="245"/>
        <end position="350"/>
    </location>
</feature>
<evidence type="ECO:0000313" key="4">
    <source>
        <dbReference type="Proteomes" id="UP000595140"/>
    </source>
</evidence>
<keyword evidence="4" id="KW-1185">Reference proteome</keyword>
<proteinExistence type="predicted"/>
<feature type="domain" description="DUF4283" evidence="2">
    <location>
        <begin position="61"/>
        <end position="138"/>
    </location>
</feature>
<protein>
    <recommendedName>
        <fullName evidence="2">DUF4283 domain-containing protein</fullName>
    </recommendedName>
</protein>
<organism evidence="3 4">
    <name type="scientific">Cuscuta campestris</name>
    <dbReference type="NCBI Taxonomy" id="132261"/>
    <lineage>
        <taxon>Eukaryota</taxon>
        <taxon>Viridiplantae</taxon>
        <taxon>Streptophyta</taxon>
        <taxon>Embryophyta</taxon>
        <taxon>Tracheophyta</taxon>
        <taxon>Spermatophyta</taxon>
        <taxon>Magnoliopsida</taxon>
        <taxon>eudicotyledons</taxon>
        <taxon>Gunneridae</taxon>
        <taxon>Pentapetalae</taxon>
        <taxon>asterids</taxon>
        <taxon>lamiids</taxon>
        <taxon>Solanales</taxon>
        <taxon>Convolvulaceae</taxon>
        <taxon>Cuscuteae</taxon>
        <taxon>Cuscuta</taxon>
        <taxon>Cuscuta subgen. Grammica</taxon>
        <taxon>Cuscuta sect. Cleistogrammica</taxon>
    </lineage>
</organism>
<dbReference type="EMBL" id="OOIL02000889">
    <property type="protein sequence ID" value="VFQ70279.1"/>
    <property type="molecule type" value="Genomic_DNA"/>
</dbReference>
<dbReference type="Proteomes" id="UP000595140">
    <property type="component" value="Unassembled WGS sequence"/>
</dbReference>
<dbReference type="OrthoDB" id="851886at2759"/>
<reference evidence="3 4" key="1">
    <citation type="submission" date="2018-04" db="EMBL/GenBank/DDBJ databases">
        <authorList>
            <person name="Vogel A."/>
        </authorList>
    </citation>
    <scope>NUCLEOTIDE SEQUENCE [LARGE SCALE GENOMIC DNA]</scope>
</reference>
<dbReference type="PANTHER" id="PTHR31286:SF165">
    <property type="entry name" value="DUF4283 DOMAIN-CONTAINING PROTEIN"/>
    <property type="match status" value="1"/>
</dbReference>
<evidence type="ECO:0000259" key="2">
    <source>
        <dbReference type="Pfam" id="PF14111"/>
    </source>
</evidence>
<feature type="region of interest" description="Disordered" evidence="1">
    <location>
        <begin position="1"/>
        <end position="46"/>
    </location>
</feature>